<dbReference type="GO" id="GO:0010112">
    <property type="term" value="P:regulation of systemic acquired resistance"/>
    <property type="evidence" value="ECO:0007669"/>
    <property type="project" value="InterPro"/>
</dbReference>
<dbReference type="Proteomes" id="UP001189624">
    <property type="component" value="Chromosome 10"/>
</dbReference>
<dbReference type="InterPro" id="IPR031425">
    <property type="entry name" value="NPR1/NH1-interacting"/>
</dbReference>
<evidence type="ECO:0000256" key="3">
    <source>
        <dbReference type="ARBA" id="ARBA00023242"/>
    </source>
</evidence>
<keyword evidence="6" id="KW-1185">Reference proteome</keyword>
<accession>A0AA86W4K3</accession>
<dbReference type="EMBL" id="OY731407">
    <property type="protein sequence ID" value="CAJ1977871.1"/>
    <property type="molecule type" value="Genomic_DNA"/>
</dbReference>
<name>A0AA86W4K3_9FABA</name>
<dbReference type="PANTHER" id="PTHR33669:SF26">
    <property type="entry name" value="PROTEIN NIM1-INTERACTING 3"/>
    <property type="match status" value="1"/>
</dbReference>
<dbReference type="GO" id="GO:0005634">
    <property type="term" value="C:nucleus"/>
    <property type="evidence" value="ECO:0007669"/>
    <property type="project" value="UniProtKB-SubCell"/>
</dbReference>
<feature type="compositionally biased region" description="Low complexity" evidence="4">
    <location>
        <begin position="97"/>
        <end position="108"/>
    </location>
</feature>
<evidence type="ECO:0000256" key="1">
    <source>
        <dbReference type="ARBA" id="ARBA00004123"/>
    </source>
</evidence>
<reference evidence="5" key="1">
    <citation type="submission" date="2023-10" db="EMBL/GenBank/DDBJ databases">
        <authorList>
            <person name="Domelevo Entfellner J.-B."/>
        </authorList>
    </citation>
    <scope>NUCLEOTIDE SEQUENCE</scope>
</reference>
<evidence type="ECO:0000256" key="4">
    <source>
        <dbReference type="SAM" id="MobiDB-lite"/>
    </source>
</evidence>
<evidence type="ECO:0000313" key="6">
    <source>
        <dbReference type="Proteomes" id="UP001189624"/>
    </source>
</evidence>
<feature type="region of interest" description="Disordered" evidence="4">
    <location>
        <begin position="72"/>
        <end position="120"/>
    </location>
</feature>
<evidence type="ECO:0000256" key="2">
    <source>
        <dbReference type="ARBA" id="ARBA00009937"/>
    </source>
</evidence>
<protein>
    <submittedName>
        <fullName evidence="5">Uncharacterized protein</fullName>
    </submittedName>
</protein>
<gene>
    <name evidence="5" type="ORF">AYBTSS11_LOCUS30041</name>
</gene>
<comment type="similarity">
    <text evidence="2">Belongs to the NPR1-interactor family.</text>
</comment>
<dbReference type="PANTHER" id="PTHR33669">
    <property type="entry name" value="PROTEIN NEGATIVE REGULATOR OF RESISTANCE"/>
    <property type="match status" value="1"/>
</dbReference>
<dbReference type="Pfam" id="PF15699">
    <property type="entry name" value="NPR1_interact"/>
    <property type="match status" value="1"/>
</dbReference>
<dbReference type="AlphaFoldDB" id="A0AA86W4K3"/>
<comment type="subcellular location">
    <subcellularLocation>
        <location evidence="1">Nucleus</location>
    </subcellularLocation>
</comment>
<sequence length="120" mass="14238">MEGERRKRKMEREEESEEEQMQKFFAMIKSTKDARDRLCREKEEEKAKRVWKPSFKVEDFMNDEELAKINTLHRYQPAPGPSGKETEEETTHKQSPEEATTEPQTQPEKPTHDLDLTLSL</sequence>
<keyword evidence="3" id="KW-0539">Nucleus</keyword>
<organism evidence="5 6">
    <name type="scientific">Sphenostylis stenocarpa</name>
    <dbReference type="NCBI Taxonomy" id="92480"/>
    <lineage>
        <taxon>Eukaryota</taxon>
        <taxon>Viridiplantae</taxon>
        <taxon>Streptophyta</taxon>
        <taxon>Embryophyta</taxon>
        <taxon>Tracheophyta</taxon>
        <taxon>Spermatophyta</taxon>
        <taxon>Magnoliopsida</taxon>
        <taxon>eudicotyledons</taxon>
        <taxon>Gunneridae</taxon>
        <taxon>Pentapetalae</taxon>
        <taxon>rosids</taxon>
        <taxon>fabids</taxon>
        <taxon>Fabales</taxon>
        <taxon>Fabaceae</taxon>
        <taxon>Papilionoideae</taxon>
        <taxon>50 kb inversion clade</taxon>
        <taxon>NPAAA clade</taxon>
        <taxon>indigoferoid/millettioid clade</taxon>
        <taxon>Phaseoleae</taxon>
        <taxon>Sphenostylis</taxon>
    </lineage>
</organism>
<evidence type="ECO:0000313" key="5">
    <source>
        <dbReference type="EMBL" id="CAJ1977871.1"/>
    </source>
</evidence>
<proteinExistence type="inferred from homology"/>
<dbReference type="Gramene" id="rna-AYBTSS11_LOCUS30041">
    <property type="protein sequence ID" value="CAJ1977871.1"/>
    <property type="gene ID" value="gene-AYBTSS11_LOCUS30041"/>
</dbReference>
<feature type="compositionally biased region" description="Basic and acidic residues" evidence="4">
    <location>
        <begin position="109"/>
        <end position="120"/>
    </location>
</feature>
<feature type="region of interest" description="Disordered" evidence="4">
    <location>
        <begin position="1"/>
        <end position="20"/>
    </location>
</feature>